<comment type="caution">
    <text evidence="3">The sequence shown here is derived from an EMBL/GenBank/DDBJ whole genome shotgun (WGS) entry which is preliminary data.</text>
</comment>
<evidence type="ECO:0000256" key="1">
    <source>
        <dbReference type="ARBA" id="ARBA00023002"/>
    </source>
</evidence>
<dbReference type="Pfam" id="PF00248">
    <property type="entry name" value="Aldo_ket_red"/>
    <property type="match status" value="1"/>
</dbReference>
<accession>A0ABP8JPF3</accession>
<dbReference type="Proteomes" id="UP001500390">
    <property type="component" value="Unassembled WGS sequence"/>
</dbReference>
<dbReference type="EMBL" id="BAABFX010000022">
    <property type="protein sequence ID" value="GAA4393639.1"/>
    <property type="molecule type" value="Genomic_DNA"/>
</dbReference>
<dbReference type="PRINTS" id="PR00069">
    <property type="entry name" value="ALDKETRDTASE"/>
</dbReference>
<evidence type="ECO:0000313" key="3">
    <source>
        <dbReference type="EMBL" id="GAA4393639.1"/>
    </source>
</evidence>
<dbReference type="PANTHER" id="PTHR43625">
    <property type="entry name" value="AFLATOXIN B1 ALDEHYDE REDUCTASE"/>
    <property type="match status" value="1"/>
</dbReference>
<dbReference type="InterPro" id="IPR023210">
    <property type="entry name" value="NADP_OxRdtase_dom"/>
</dbReference>
<dbReference type="PANTHER" id="PTHR43625:SF40">
    <property type="entry name" value="ALDO-KETO REDUCTASE YAKC [NADP(+)]"/>
    <property type="match status" value="1"/>
</dbReference>
<dbReference type="InterPro" id="IPR020471">
    <property type="entry name" value="AKR"/>
</dbReference>
<dbReference type="Gene3D" id="3.20.20.100">
    <property type="entry name" value="NADP-dependent oxidoreductase domain"/>
    <property type="match status" value="1"/>
</dbReference>
<organism evidence="3 4">
    <name type="scientific">Ornithinibacter aureus</name>
    <dbReference type="NCBI Taxonomy" id="622664"/>
    <lineage>
        <taxon>Bacteria</taxon>
        <taxon>Bacillati</taxon>
        <taxon>Actinomycetota</taxon>
        <taxon>Actinomycetes</taxon>
        <taxon>Micrococcales</taxon>
        <taxon>Intrasporangiaceae</taxon>
        <taxon>Ornithinibacter</taxon>
    </lineage>
</organism>
<dbReference type="RefSeq" id="WP_159902823.1">
    <property type="nucleotide sequence ID" value="NZ_BAABFX010000022.1"/>
</dbReference>
<dbReference type="CDD" id="cd19088">
    <property type="entry name" value="AKR_AKR13B1"/>
    <property type="match status" value="1"/>
</dbReference>
<evidence type="ECO:0000259" key="2">
    <source>
        <dbReference type="Pfam" id="PF00248"/>
    </source>
</evidence>
<dbReference type="SUPFAM" id="SSF51430">
    <property type="entry name" value="NAD(P)-linked oxidoreductase"/>
    <property type="match status" value="1"/>
</dbReference>
<name>A0ABP8JPF3_9MICO</name>
<dbReference type="InterPro" id="IPR036812">
    <property type="entry name" value="NAD(P)_OxRdtase_dom_sf"/>
</dbReference>
<reference evidence="4" key="1">
    <citation type="journal article" date="2019" name="Int. J. Syst. Evol. Microbiol.">
        <title>The Global Catalogue of Microorganisms (GCM) 10K type strain sequencing project: providing services to taxonomists for standard genome sequencing and annotation.</title>
        <authorList>
            <consortium name="The Broad Institute Genomics Platform"/>
            <consortium name="The Broad Institute Genome Sequencing Center for Infectious Disease"/>
            <person name="Wu L."/>
            <person name="Ma J."/>
        </authorList>
    </citation>
    <scope>NUCLEOTIDE SEQUENCE [LARGE SCALE GENOMIC DNA]</scope>
    <source>
        <strain evidence="4">JCM 17738</strain>
    </source>
</reference>
<gene>
    <name evidence="3" type="ORF">GCM10023153_13850</name>
</gene>
<feature type="domain" description="NADP-dependent oxidoreductase" evidence="2">
    <location>
        <begin position="14"/>
        <end position="287"/>
    </location>
</feature>
<protein>
    <submittedName>
        <fullName evidence="3">Aldo/keto reductase</fullName>
    </submittedName>
</protein>
<keyword evidence="1" id="KW-0560">Oxidoreductase</keyword>
<proteinExistence type="predicted"/>
<sequence>MKTRRLGPFTVSAIGLGAMPMSMGANDQPAQERAIATVHAALDAGVTLIDTADIYAPAWDQMGHNERLVAKALASYGDTSDIIVGTKGGITRGPGESWGRDGSPEYIRSAVEASLRALDRDVIDLYQWHRPDRWRLYGEVVETFKALQDEGKVRAVGISNANVEEIEVAIEVLGEGFLASVQNEFSPRFRSSRDELEFCGERGIAFLPWSPLGGTGAASKQVGQTYPAFHEIGLARGVSPQQVVLAWELSLGEHVIPIPGASRPESITDSAQAVHLELTDTEIEVIEAQFC</sequence>
<evidence type="ECO:0000313" key="4">
    <source>
        <dbReference type="Proteomes" id="UP001500390"/>
    </source>
</evidence>
<keyword evidence="4" id="KW-1185">Reference proteome</keyword>
<dbReference type="InterPro" id="IPR050791">
    <property type="entry name" value="Aldo-Keto_reductase"/>
</dbReference>